<accession>A0ABN8NXM5</accession>
<protein>
    <submittedName>
        <fullName evidence="1">Uncharacterized protein</fullName>
    </submittedName>
</protein>
<evidence type="ECO:0000313" key="1">
    <source>
        <dbReference type="EMBL" id="CAH3125043.1"/>
    </source>
</evidence>
<gene>
    <name evidence="1" type="ORF">PLOB_00031568</name>
</gene>
<sequence length="166" mass="18790">MADTTRAGQVVKEMKGYWIKVVGISETRWKGTVSVTLQSGEKVVYVGNDEAQQGGVAIMKKRQKQGVEQKQRVLSTETKERLQREKQAIGVEDKQGVLRTGTTERLQRWVEHFSEILNRDGPTNPVEEDGIVQSEDIKEIDLGRWRSQEVKDALKRTNPGKAGRSR</sequence>
<reference evidence="1 2" key="1">
    <citation type="submission" date="2022-05" db="EMBL/GenBank/DDBJ databases">
        <authorList>
            <consortium name="Genoscope - CEA"/>
            <person name="William W."/>
        </authorList>
    </citation>
    <scope>NUCLEOTIDE SEQUENCE [LARGE SCALE GENOMIC DNA]</scope>
</reference>
<name>A0ABN8NXM5_9CNID</name>
<comment type="caution">
    <text evidence="1">The sequence shown here is derived from an EMBL/GenBank/DDBJ whole genome shotgun (WGS) entry which is preliminary data.</text>
</comment>
<organism evidence="1 2">
    <name type="scientific">Porites lobata</name>
    <dbReference type="NCBI Taxonomy" id="104759"/>
    <lineage>
        <taxon>Eukaryota</taxon>
        <taxon>Metazoa</taxon>
        <taxon>Cnidaria</taxon>
        <taxon>Anthozoa</taxon>
        <taxon>Hexacorallia</taxon>
        <taxon>Scleractinia</taxon>
        <taxon>Fungiina</taxon>
        <taxon>Poritidae</taxon>
        <taxon>Porites</taxon>
    </lineage>
</organism>
<evidence type="ECO:0000313" key="2">
    <source>
        <dbReference type="Proteomes" id="UP001159405"/>
    </source>
</evidence>
<keyword evidence="2" id="KW-1185">Reference proteome</keyword>
<dbReference type="Proteomes" id="UP001159405">
    <property type="component" value="Unassembled WGS sequence"/>
</dbReference>
<dbReference type="EMBL" id="CALNXK010000040">
    <property type="protein sequence ID" value="CAH3125043.1"/>
    <property type="molecule type" value="Genomic_DNA"/>
</dbReference>
<proteinExistence type="predicted"/>